<dbReference type="AlphaFoldDB" id="A0A5S3Z4H2"/>
<dbReference type="EMBL" id="PNCG01000010">
    <property type="protein sequence ID" value="TMP86921.1"/>
    <property type="molecule type" value="Genomic_DNA"/>
</dbReference>
<dbReference type="Pfam" id="PF06961">
    <property type="entry name" value="DUF1294"/>
    <property type="match status" value="1"/>
</dbReference>
<feature type="transmembrane region" description="Helical" evidence="1">
    <location>
        <begin position="7"/>
        <end position="28"/>
    </location>
</feature>
<dbReference type="Proteomes" id="UP000305874">
    <property type="component" value="Unassembled WGS sequence"/>
</dbReference>
<organism evidence="2 3">
    <name type="scientific">Pseudoalteromonas ruthenica</name>
    <dbReference type="NCBI Taxonomy" id="151081"/>
    <lineage>
        <taxon>Bacteria</taxon>
        <taxon>Pseudomonadati</taxon>
        <taxon>Pseudomonadota</taxon>
        <taxon>Gammaproteobacteria</taxon>
        <taxon>Alteromonadales</taxon>
        <taxon>Pseudoalteromonadaceae</taxon>
        <taxon>Pseudoalteromonas</taxon>
    </lineage>
</organism>
<comment type="caution">
    <text evidence="2">The sequence shown here is derived from an EMBL/GenBank/DDBJ whole genome shotgun (WGS) entry which is preliminary data.</text>
</comment>
<reference evidence="2 3" key="1">
    <citation type="submission" date="2017-12" db="EMBL/GenBank/DDBJ databases">
        <authorList>
            <person name="Paulsen S."/>
            <person name="Gram L.K."/>
        </authorList>
    </citation>
    <scope>NUCLEOTIDE SEQUENCE [LARGE SCALE GENOMIC DNA]</scope>
    <source>
        <strain evidence="2 3">S2897</strain>
    </source>
</reference>
<dbReference type="InterPro" id="IPR010718">
    <property type="entry name" value="DUF1294"/>
</dbReference>
<feature type="transmembrane region" description="Helical" evidence="1">
    <location>
        <begin position="96"/>
        <end position="118"/>
    </location>
</feature>
<protein>
    <submittedName>
        <fullName evidence="2">DUF1294 domain-containing protein</fullName>
    </submittedName>
</protein>
<gene>
    <name evidence="2" type="ORF">CWC05_10610</name>
</gene>
<sequence>MKFILQICKGVCSLLFVCAVALLCWQVQTLWPSVFYLCMSTITFVWFWHDKRAAQRQRPRTPERDLLIWSLFGGWLGALAAQTWLRHKSQKRAFIIKLWVTILVHCWMFIIVAVQLILSSAGLW</sequence>
<keyword evidence="1" id="KW-0812">Transmembrane</keyword>
<proteinExistence type="predicted"/>
<name>A0A5S3Z4H2_9GAMM</name>
<evidence type="ECO:0000313" key="2">
    <source>
        <dbReference type="EMBL" id="TMP86921.1"/>
    </source>
</evidence>
<feature type="transmembrane region" description="Helical" evidence="1">
    <location>
        <begin position="34"/>
        <end position="54"/>
    </location>
</feature>
<evidence type="ECO:0000313" key="3">
    <source>
        <dbReference type="Proteomes" id="UP000305874"/>
    </source>
</evidence>
<accession>A0A5S3Z4H2</accession>
<keyword evidence="1" id="KW-1133">Transmembrane helix</keyword>
<evidence type="ECO:0000256" key="1">
    <source>
        <dbReference type="SAM" id="Phobius"/>
    </source>
</evidence>
<keyword evidence="1" id="KW-0472">Membrane</keyword>
<reference evidence="3" key="2">
    <citation type="submission" date="2019-06" db="EMBL/GenBank/DDBJ databases">
        <title>Co-occurence of chitin degradation, pigmentation and bioactivity in marine Pseudoalteromonas.</title>
        <authorList>
            <person name="Sonnenschein E.C."/>
            <person name="Bech P.K."/>
        </authorList>
    </citation>
    <scope>NUCLEOTIDE SEQUENCE [LARGE SCALE GENOMIC DNA]</scope>
    <source>
        <strain evidence="3">S2897</strain>
    </source>
</reference>